<evidence type="ECO:0000313" key="1">
    <source>
        <dbReference type="EMBL" id="GEU66941.1"/>
    </source>
</evidence>
<gene>
    <name evidence="1" type="ORF">Tci_038919</name>
</gene>
<accession>A0A6L2LYS6</accession>
<dbReference type="SUPFAM" id="SSF53850">
    <property type="entry name" value="Periplasmic binding protein-like II"/>
    <property type="match status" value="1"/>
</dbReference>
<dbReference type="InterPro" id="IPR015683">
    <property type="entry name" value="Ionotropic_Glu_rcpt"/>
</dbReference>
<protein>
    <submittedName>
        <fullName evidence="1">Uncharacterized protein</fullName>
    </submittedName>
</protein>
<reference evidence="1" key="1">
    <citation type="journal article" date="2019" name="Sci. Rep.">
        <title>Draft genome of Tanacetum cinerariifolium, the natural source of mosquito coil.</title>
        <authorList>
            <person name="Yamashiro T."/>
            <person name="Shiraishi A."/>
            <person name="Satake H."/>
            <person name="Nakayama K."/>
        </authorList>
    </citation>
    <scope>NUCLEOTIDE SEQUENCE</scope>
</reference>
<dbReference type="PANTHER" id="PTHR18966">
    <property type="entry name" value="IONOTROPIC GLUTAMATE RECEPTOR"/>
    <property type="match status" value="1"/>
</dbReference>
<dbReference type="AlphaFoldDB" id="A0A6L2LYS6"/>
<name>A0A6L2LYS6_TANCI</name>
<dbReference type="Gene3D" id="3.40.190.10">
    <property type="entry name" value="Periplasmic binding protein-like II"/>
    <property type="match status" value="1"/>
</dbReference>
<organism evidence="1">
    <name type="scientific">Tanacetum cinerariifolium</name>
    <name type="common">Dalmatian daisy</name>
    <name type="synonym">Chrysanthemum cinerariifolium</name>
    <dbReference type="NCBI Taxonomy" id="118510"/>
    <lineage>
        <taxon>Eukaryota</taxon>
        <taxon>Viridiplantae</taxon>
        <taxon>Streptophyta</taxon>
        <taxon>Embryophyta</taxon>
        <taxon>Tracheophyta</taxon>
        <taxon>Spermatophyta</taxon>
        <taxon>Magnoliopsida</taxon>
        <taxon>eudicotyledons</taxon>
        <taxon>Gunneridae</taxon>
        <taxon>Pentapetalae</taxon>
        <taxon>asterids</taxon>
        <taxon>campanulids</taxon>
        <taxon>Asterales</taxon>
        <taxon>Asteraceae</taxon>
        <taxon>Asteroideae</taxon>
        <taxon>Anthemideae</taxon>
        <taxon>Anthemidinae</taxon>
        <taxon>Tanacetum</taxon>
    </lineage>
</organism>
<sequence>MTSSLEVLVGVKSYFPRGTQDFQDFRKRFCHKFRSDYPGEDQDEPETFAVQGYNAGRLLENLDSQITLRESNTMEIVNVIGNGYHSVYWTQGLGNLVESSETRMMVGVPARSLFTQFEQKFDAVVGEVMFASTNYDLADFTQPYTESGLEMIVPVQARLSNQAWLFMEPFTKYTWGLLAAITIYNALNSGEITALFLEVPLAKIFYLGTSRASSERERHSKLEVMDLPNGGRIFVGMSEGEWCMMEMDE</sequence>
<proteinExistence type="predicted"/>
<comment type="caution">
    <text evidence="1">The sequence shown here is derived from an EMBL/GenBank/DDBJ whole genome shotgun (WGS) entry which is preliminary data.</text>
</comment>
<dbReference type="EMBL" id="BKCJ010005473">
    <property type="protein sequence ID" value="GEU66941.1"/>
    <property type="molecule type" value="Genomic_DNA"/>
</dbReference>